<dbReference type="CDD" id="cd04301">
    <property type="entry name" value="NAT_SF"/>
    <property type="match status" value="1"/>
</dbReference>
<gene>
    <name evidence="4" type="ORF">JM93_01231</name>
</gene>
<sequence>MPLKLRPAVLEDARTLTTLMHRSKAAWGYTADQLALIETHDSVTEEQIAAQSVVVAEQDGTALGYFAVEPIAEKTLLLDHLFVAPEAQRRGLGKLLLMRAEDHARTLGRQRVYLESDVHAGPFYEHCGYTTIGTQPSKLMPGAQAPLMEKRLEPQVHPLTDLKVRLSTAPWHFEEDNSEAIAAHFAQAQAKNPHIWNGRTLKLTGYTFKKGVFAGTCCETSFAAYLAWRDWGAPDASAFNLFGSAVLISSDGALLYGVMAPHTATAGLIYPPGGNLDPSDVDADGYVDLEAAIYRELEEETGLSRNTTTEGPLYLASDGPRISIAKVIFVDLNAHSLRTQILHHSKASDEQELSDIKIYRRPEELTDPSMLPYARALGAHVLSTIVQYAPSS</sequence>
<evidence type="ECO:0000256" key="2">
    <source>
        <dbReference type="ARBA" id="ARBA00023315"/>
    </source>
</evidence>
<keyword evidence="1 4" id="KW-0808">Transferase</keyword>
<reference evidence="4 5" key="1">
    <citation type="submission" date="2019-07" db="EMBL/GenBank/DDBJ databases">
        <title>Genomic Encyclopedia of Archaeal and Bacterial Type Strains, Phase II (KMG-II): from individual species to whole genera.</title>
        <authorList>
            <person name="Goeker M."/>
        </authorList>
    </citation>
    <scope>NUCLEOTIDE SEQUENCE [LARGE SCALE GENOMIC DNA]</scope>
    <source>
        <strain evidence="4 5">ATCC BAA-252</strain>
    </source>
</reference>
<keyword evidence="5" id="KW-1185">Reference proteome</keyword>
<proteinExistence type="predicted"/>
<dbReference type="AlphaFoldDB" id="A0A562T9L5"/>
<dbReference type="SUPFAM" id="SSF55811">
    <property type="entry name" value="Nudix"/>
    <property type="match status" value="1"/>
</dbReference>
<dbReference type="RefSeq" id="WP_145341276.1">
    <property type="nucleotide sequence ID" value="NZ_SMLY01000086.1"/>
</dbReference>
<dbReference type="InterPro" id="IPR016181">
    <property type="entry name" value="Acyl_CoA_acyltransferase"/>
</dbReference>
<feature type="domain" description="N-acetyltransferase" evidence="3">
    <location>
        <begin position="3"/>
        <end position="153"/>
    </location>
</feature>
<dbReference type="EMBL" id="VLLF01000002">
    <property type="protein sequence ID" value="TWI90252.1"/>
    <property type="molecule type" value="Genomic_DNA"/>
</dbReference>
<name>A0A562T9L5_9HYPH</name>
<dbReference type="Gene3D" id="3.40.630.30">
    <property type="match status" value="1"/>
</dbReference>
<dbReference type="PROSITE" id="PS51186">
    <property type="entry name" value="GNAT"/>
    <property type="match status" value="1"/>
</dbReference>
<comment type="caution">
    <text evidence="4">The sequence shown here is derived from an EMBL/GenBank/DDBJ whole genome shotgun (WGS) entry which is preliminary data.</text>
</comment>
<evidence type="ECO:0000313" key="5">
    <source>
        <dbReference type="Proteomes" id="UP000320593"/>
    </source>
</evidence>
<dbReference type="Gene3D" id="3.90.79.10">
    <property type="entry name" value="Nucleoside Triphosphate Pyrophosphohydrolase"/>
    <property type="match status" value="1"/>
</dbReference>
<evidence type="ECO:0000313" key="4">
    <source>
        <dbReference type="EMBL" id="TWI90252.1"/>
    </source>
</evidence>
<organism evidence="4 5">
    <name type="scientific">Roseibium hamelinense</name>
    <dbReference type="NCBI Taxonomy" id="150831"/>
    <lineage>
        <taxon>Bacteria</taxon>
        <taxon>Pseudomonadati</taxon>
        <taxon>Pseudomonadota</taxon>
        <taxon>Alphaproteobacteria</taxon>
        <taxon>Hyphomicrobiales</taxon>
        <taxon>Stappiaceae</taxon>
        <taxon>Roseibium</taxon>
    </lineage>
</organism>
<dbReference type="SUPFAM" id="SSF55729">
    <property type="entry name" value="Acyl-CoA N-acyltransferases (Nat)"/>
    <property type="match status" value="1"/>
</dbReference>
<dbReference type="GO" id="GO:0016747">
    <property type="term" value="F:acyltransferase activity, transferring groups other than amino-acyl groups"/>
    <property type="evidence" value="ECO:0007669"/>
    <property type="project" value="InterPro"/>
</dbReference>
<accession>A0A562T9L5</accession>
<dbReference type="OrthoDB" id="9806849at2"/>
<protein>
    <submittedName>
        <fullName evidence="4">N-acetylglutamate synthase-like GNAT family acetyltransferase</fullName>
    </submittedName>
</protein>
<dbReference type="InterPro" id="IPR000182">
    <property type="entry name" value="GNAT_dom"/>
</dbReference>
<evidence type="ECO:0000259" key="3">
    <source>
        <dbReference type="PROSITE" id="PS51186"/>
    </source>
</evidence>
<keyword evidence="2" id="KW-0012">Acyltransferase</keyword>
<evidence type="ECO:0000256" key="1">
    <source>
        <dbReference type="ARBA" id="ARBA00022679"/>
    </source>
</evidence>
<dbReference type="Pfam" id="PF00583">
    <property type="entry name" value="Acetyltransf_1"/>
    <property type="match status" value="1"/>
</dbReference>
<dbReference type="PANTHER" id="PTHR43877">
    <property type="entry name" value="AMINOALKYLPHOSPHONATE N-ACETYLTRANSFERASE-RELATED-RELATED"/>
    <property type="match status" value="1"/>
</dbReference>
<dbReference type="InterPro" id="IPR050832">
    <property type="entry name" value="Bact_Acetyltransf"/>
</dbReference>
<dbReference type="Proteomes" id="UP000320593">
    <property type="component" value="Unassembled WGS sequence"/>
</dbReference>
<dbReference type="InterPro" id="IPR015797">
    <property type="entry name" value="NUDIX_hydrolase-like_dom_sf"/>
</dbReference>